<proteinExistence type="predicted"/>
<dbReference type="RefSeq" id="WP_262563973.1">
    <property type="nucleotide sequence ID" value="NZ_JAPFCC010000001.1"/>
</dbReference>
<sequence>MISCNIKLKQEEKAALERYLETKALSLEKSIRALIILFANEGKTIKGTARELEIQPRDVRRWRKCWIKSDHTQIVSRRLENRGRKPCLTRAQKQQLTDLIKSSRPLKSFNSIAEMAVECGITKSISAETVRNIARSEMKIQGSAYAHFYRKGRE</sequence>
<keyword evidence="2" id="KW-1185">Reference proteome</keyword>
<evidence type="ECO:0000313" key="1">
    <source>
        <dbReference type="EMBL" id="MCW7554232.1"/>
    </source>
</evidence>
<dbReference type="Pfam" id="PF13384">
    <property type="entry name" value="HTH_23"/>
    <property type="match status" value="1"/>
</dbReference>
<accession>A0ABT3MXX7</accession>
<dbReference type="Proteomes" id="UP001209854">
    <property type="component" value="Unassembled WGS sequence"/>
</dbReference>
<reference evidence="1 2" key="1">
    <citation type="submission" date="2022-10" db="EMBL/GenBank/DDBJ databases">
        <title>High-quality genome sequences of two octocoral-associated bacteria, Endozoicomonas euniceicola EF212 and Endozoicomonas gorgoniicola PS125.</title>
        <authorList>
            <person name="Chiou Y.-J."/>
            <person name="Chen Y.-H."/>
        </authorList>
    </citation>
    <scope>NUCLEOTIDE SEQUENCE [LARGE SCALE GENOMIC DNA]</scope>
    <source>
        <strain evidence="1 2">PS125</strain>
    </source>
</reference>
<dbReference type="EMBL" id="JAPFCC010000001">
    <property type="protein sequence ID" value="MCW7554232.1"/>
    <property type="molecule type" value="Genomic_DNA"/>
</dbReference>
<protein>
    <submittedName>
        <fullName evidence="1">Helix-turn-helix domain-containing protein</fullName>
    </submittedName>
</protein>
<comment type="caution">
    <text evidence="1">The sequence shown here is derived from an EMBL/GenBank/DDBJ whole genome shotgun (WGS) entry which is preliminary data.</text>
</comment>
<organism evidence="1 2">
    <name type="scientific">Endozoicomonas gorgoniicola</name>
    <dbReference type="NCBI Taxonomy" id="1234144"/>
    <lineage>
        <taxon>Bacteria</taxon>
        <taxon>Pseudomonadati</taxon>
        <taxon>Pseudomonadota</taxon>
        <taxon>Gammaproteobacteria</taxon>
        <taxon>Oceanospirillales</taxon>
        <taxon>Endozoicomonadaceae</taxon>
        <taxon>Endozoicomonas</taxon>
    </lineage>
</organism>
<gene>
    <name evidence="1" type="ORF">NX722_16715</name>
</gene>
<dbReference type="InterPro" id="IPR009057">
    <property type="entry name" value="Homeodomain-like_sf"/>
</dbReference>
<name>A0ABT3MXX7_9GAMM</name>
<evidence type="ECO:0000313" key="2">
    <source>
        <dbReference type="Proteomes" id="UP001209854"/>
    </source>
</evidence>
<dbReference type="SUPFAM" id="SSF46689">
    <property type="entry name" value="Homeodomain-like"/>
    <property type="match status" value="1"/>
</dbReference>